<accession>A0A1D2MVM9</accession>
<dbReference type="AlphaFoldDB" id="A0A1D2MVM9"/>
<comment type="caution">
    <text evidence="3">The sequence shown here is derived from an EMBL/GenBank/DDBJ whole genome shotgun (WGS) entry which is preliminary data.</text>
</comment>
<keyword evidence="4" id="KW-1185">Reference proteome</keyword>
<dbReference type="OrthoDB" id="160374at2759"/>
<dbReference type="PANTHER" id="PTHR15682:SF2">
    <property type="entry name" value="UNHEALTHY RIBOSOME BIOGENESIS PROTEIN 2 HOMOLOG"/>
    <property type="match status" value="1"/>
</dbReference>
<evidence type="ECO:0000256" key="1">
    <source>
        <dbReference type="SAM" id="SignalP"/>
    </source>
</evidence>
<dbReference type="InterPro" id="IPR052609">
    <property type="entry name" value="Ribosome_Biogenesis_Reg"/>
</dbReference>
<evidence type="ECO:0000259" key="2">
    <source>
        <dbReference type="Pfam" id="PF10441"/>
    </source>
</evidence>
<keyword evidence="1" id="KW-0732">Signal</keyword>
<evidence type="ECO:0000313" key="4">
    <source>
        <dbReference type="Proteomes" id="UP000094527"/>
    </source>
</evidence>
<dbReference type="Proteomes" id="UP000094527">
    <property type="component" value="Unassembled WGS sequence"/>
</dbReference>
<dbReference type="InterPro" id="IPR018849">
    <property type="entry name" value="Urb2/Npa2_C"/>
</dbReference>
<feature type="domain" description="Nucleolar 27S pre-rRNA processing Urb2/Npa2 C-terminal" evidence="2">
    <location>
        <begin position="663"/>
        <end position="821"/>
    </location>
</feature>
<protein>
    <submittedName>
        <fullName evidence="3">Unhealthy ribosome biogenesis protein 2</fullName>
    </submittedName>
</protein>
<dbReference type="GO" id="GO:0042254">
    <property type="term" value="P:ribosome biogenesis"/>
    <property type="evidence" value="ECO:0007669"/>
    <property type="project" value="TreeGrafter"/>
</dbReference>
<dbReference type="EMBL" id="LJIJ01000472">
    <property type="protein sequence ID" value="ODM97109.1"/>
    <property type="molecule type" value="Genomic_DNA"/>
</dbReference>
<dbReference type="GO" id="GO:0005730">
    <property type="term" value="C:nucleolus"/>
    <property type="evidence" value="ECO:0007669"/>
    <property type="project" value="TreeGrafter"/>
</dbReference>
<feature type="signal peptide" evidence="1">
    <location>
        <begin position="1"/>
        <end position="31"/>
    </location>
</feature>
<dbReference type="Pfam" id="PF10441">
    <property type="entry name" value="Urb2"/>
    <property type="match status" value="1"/>
</dbReference>
<name>A0A1D2MVM9_ORCCI</name>
<sequence>MRISFDISIMVGLVALKLNWLALMEQRQCESTEETLLLENDPDNSVKVNLKRSTQATAKFVWNLQHLLIKGKDSCLNMSNESILHIASIYMDHEELVGYAKTYLDSIVLSHASLDAKITQEVQRYSTITFHVALVMEALHEGLQQVEKMQVMKRRIKKFLQDFLSPAFKINVLQNITRHEKMGSGELQKTVTEAVKVVNDLMSIKLTKEEVNDSSDRPPVLLKGIISFISQQELGQYPKPVKSMIFLGCAVIFTALVNCEDYKGIVEDLVVILNECGKKSQGNEFLFHIGWDNMFELVRRNVEFLSPESIKRMCSLVLENIYLSPKTTSQFLEKNAKATCEDFELTTPLGQLSLAVMEYILQEVEETKAKSTPMILNHAKELTNTAVSKLSDGSVITELHSLIRAFKKQKKKGAAVTNTAASISFVSYVMHTCYLLLKGKSCMSKEDASEYSVIVLPYLRFALDFLEAVETGGYGKIKSDEKLQLATPLFNCRRFSIESLKSFEEFRSKLPDEFLLRMWNCCMMNLKMEDDNYDKEFEKGLLKRLIEVSNEVEFQAICDSIVQQLTNDASELTLAANLLNILMEAEISAENKKPRRMTVEMCLHKYLEHIHLWQDSDQVIQVAAPYIEFQTKLLRRRKPMGNLNTLAVSMLSITELPLTKVEDVKTFSSLFSLASELMNAMTVHRLDVISYRTHVFLQCFQFLVENLVKKADQKNKLTDGEIYDLRHCGHCIERICQSTKLGRQEFTRVSPYLVVVLLQQFEKITVYPAVKNPLLNGCYKLLDMCDEKGISHVNSMLSAGSREIFKTVYEMYKKFYRYKGKV</sequence>
<organism evidence="3 4">
    <name type="scientific">Orchesella cincta</name>
    <name type="common">Springtail</name>
    <name type="synonym">Podura cincta</name>
    <dbReference type="NCBI Taxonomy" id="48709"/>
    <lineage>
        <taxon>Eukaryota</taxon>
        <taxon>Metazoa</taxon>
        <taxon>Ecdysozoa</taxon>
        <taxon>Arthropoda</taxon>
        <taxon>Hexapoda</taxon>
        <taxon>Collembola</taxon>
        <taxon>Entomobryomorpha</taxon>
        <taxon>Entomobryoidea</taxon>
        <taxon>Orchesellidae</taxon>
        <taxon>Orchesellinae</taxon>
        <taxon>Orchesella</taxon>
    </lineage>
</organism>
<evidence type="ECO:0000313" key="3">
    <source>
        <dbReference type="EMBL" id="ODM97109.1"/>
    </source>
</evidence>
<reference evidence="3 4" key="1">
    <citation type="journal article" date="2016" name="Genome Biol. Evol.">
        <title>Gene Family Evolution Reflects Adaptation to Soil Environmental Stressors in the Genome of the Collembolan Orchesella cincta.</title>
        <authorList>
            <person name="Faddeeva-Vakhrusheva A."/>
            <person name="Derks M.F."/>
            <person name="Anvar S.Y."/>
            <person name="Agamennone V."/>
            <person name="Suring W."/>
            <person name="Smit S."/>
            <person name="van Straalen N.M."/>
            <person name="Roelofs D."/>
        </authorList>
    </citation>
    <scope>NUCLEOTIDE SEQUENCE [LARGE SCALE GENOMIC DNA]</scope>
    <source>
        <tissue evidence="3">Mixed pool</tissue>
    </source>
</reference>
<proteinExistence type="predicted"/>
<feature type="chain" id="PRO_5008904609" evidence="1">
    <location>
        <begin position="32"/>
        <end position="822"/>
    </location>
</feature>
<dbReference type="PANTHER" id="PTHR15682">
    <property type="entry name" value="UNHEALTHY RIBOSOME BIOGENESIS PROTEIN 2 HOMOLOG"/>
    <property type="match status" value="1"/>
</dbReference>
<gene>
    <name evidence="3" type="ORF">Ocin01_09575</name>
</gene>